<protein>
    <recommendedName>
        <fullName evidence="3">PepSY domain-containing protein</fullName>
    </recommendedName>
</protein>
<reference evidence="2" key="1">
    <citation type="submission" date="2011-04" db="EMBL/GenBank/DDBJ databases">
        <title>The complete genome of Porphyromonas asaccharolytica DSM 20707.</title>
        <authorList>
            <person name="Lucas S."/>
            <person name="Han J."/>
            <person name="Lapidus A."/>
            <person name="Bruce D."/>
            <person name="Goodwin L."/>
            <person name="Pitluck S."/>
            <person name="Peters L."/>
            <person name="Kyrpides N."/>
            <person name="Mavromatis K."/>
            <person name="Ivanova N."/>
            <person name="Ovchinnikova G."/>
            <person name="Pagani I."/>
            <person name="Lu M."/>
            <person name="Detter J.C."/>
            <person name="Tapia R."/>
            <person name="Han C."/>
            <person name="Land M."/>
            <person name="Hauser L."/>
            <person name="Markowitz V."/>
            <person name="Cheng J.-F."/>
            <person name="Hugenholtz P."/>
            <person name="Woyke T."/>
            <person name="Wu D."/>
            <person name="Gronow S."/>
            <person name="Wellnitz S."/>
            <person name="Brambilla E."/>
            <person name="Klenk H.-P."/>
            <person name="Eisen J.A."/>
        </authorList>
    </citation>
    <scope>NUCLEOTIDE SEQUENCE [LARGE SCALE GENOMIC DNA]</scope>
    <source>
        <strain evidence="2">ATCC 25260 / DSM 20707 / VPI 4198</strain>
    </source>
</reference>
<dbReference type="Proteomes" id="UP000006545">
    <property type="component" value="Chromosome"/>
</dbReference>
<dbReference type="STRING" id="879243.Poras_0438"/>
<dbReference type="HOGENOM" id="CLU_2992804_0_0_10"/>
<dbReference type="SUPFAM" id="SSF160574">
    <property type="entry name" value="BT0923-like"/>
    <property type="match status" value="1"/>
</dbReference>
<organism evidence="1 2">
    <name type="scientific">Porphyromonas asaccharolytica (strain ATCC 25260 / DSM 20707 / BCRC 10618 / CCUG 7834 / JCM 6326 / LMG 13178 / VPI 4198 / B440)</name>
    <name type="common">Bacteroides asaccharolyticus</name>
    <dbReference type="NCBI Taxonomy" id="879243"/>
    <lineage>
        <taxon>Bacteria</taxon>
        <taxon>Pseudomonadati</taxon>
        <taxon>Bacteroidota</taxon>
        <taxon>Bacteroidia</taxon>
        <taxon>Bacteroidales</taxon>
        <taxon>Porphyromonadaceae</taxon>
        <taxon>Porphyromonas</taxon>
    </lineage>
</organism>
<evidence type="ECO:0000313" key="2">
    <source>
        <dbReference type="Proteomes" id="UP000006545"/>
    </source>
</evidence>
<dbReference type="Gene3D" id="3.10.450.360">
    <property type="match status" value="1"/>
</dbReference>
<dbReference type="EMBL" id="CP002689">
    <property type="protein sequence ID" value="AEE12392.1"/>
    <property type="molecule type" value="Genomic_DNA"/>
</dbReference>
<proteinExistence type="predicted"/>
<keyword evidence="2" id="KW-1185">Reference proteome</keyword>
<evidence type="ECO:0000313" key="1">
    <source>
        <dbReference type="EMBL" id="AEE12392.1"/>
    </source>
</evidence>
<dbReference type="AlphaFoldDB" id="F4KN54"/>
<dbReference type="RefSeq" id="WP_013760005.1">
    <property type="nucleotide sequence ID" value="NC_015501.1"/>
</dbReference>
<evidence type="ECO:0008006" key="3">
    <source>
        <dbReference type="Google" id="ProtNLM"/>
    </source>
</evidence>
<dbReference type="KEGG" id="pah:Poras_0438"/>
<gene>
    <name evidence="1" type="ordered locus">Poras_0438</name>
</gene>
<name>F4KN54_PORAD</name>
<accession>F4KN54</accession>
<sequence>MQALRQKYPNGRIDDIDFIEMPQGSYYRFEIEQRGAREEYVYITPEGVITEVNVYHR</sequence>